<dbReference type="Proteomes" id="UP000031012">
    <property type="component" value="Unassembled WGS sequence"/>
</dbReference>
<feature type="compositionally biased region" description="Basic and acidic residues" evidence="1">
    <location>
        <begin position="57"/>
        <end position="85"/>
    </location>
</feature>
<proteinExistence type="predicted"/>
<dbReference type="AlphaFoldDB" id="A0A0B2U7A4"/>
<evidence type="ECO:0008006" key="5">
    <source>
        <dbReference type="Google" id="ProtNLM"/>
    </source>
</evidence>
<gene>
    <name evidence="3" type="ORF">DH17_17515</name>
</gene>
<reference evidence="3 4" key="1">
    <citation type="submission" date="2014-03" db="EMBL/GenBank/DDBJ databases">
        <title>Genome sequence of the diesel-degrader and plant-growth promoter Acinetobacter oleivorans PF-1 isolated from the roots of poplar tree.</title>
        <authorList>
            <person name="Gkorezis P."/>
            <person name="van Hamme J."/>
            <person name="Rineau F."/>
            <person name="Vangronsveld J."/>
            <person name="Francetti A."/>
        </authorList>
    </citation>
    <scope>NUCLEOTIDE SEQUENCE [LARGE SCALE GENOMIC DNA]</scope>
    <source>
        <strain evidence="3 4">PF1</strain>
    </source>
</reference>
<evidence type="ECO:0000256" key="1">
    <source>
        <dbReference type="SAM" id="MobiDB-lite"/>
    </source>
</evidence>
<feature type="transmembrane region" description="Helical" evidence="2">
    <location>
        <begin position="12"/>
        <end position="34"/>
    </location>
</feature>
<keyword evidence="2" id="KW-1133">Transmembrane helix</keyword>
<feature type="region of interest" description="Disordered" evidence="1">
    <location>
        <begin position="41"/>
        <end position="85"/>
    </location>
</feature>
<evidence type="ECO:0000313" key="4">
    <source>
        <dbReference type="Proteomes" id="UP000031012"/>
    </source>
</evidence>
<keyword evidence="2" id="KW-0472">Membrane</keyword>
<comment type="caution">
    <text evidence="3">The sequence shown here is derived from an EMBL/GenBank/DDBJ whole genome shotgun (WGS) entry which is preliminary data.</text>
</comment>
<accession>A0A0B2U7A4</accession>
<evidence type="ECO:0000313" key="3">
    <source>
        <dbReference type="EMBL" id="KHN66791.1"/>
    </source>
</evidence>
<organism evidence="3 4">
    <name type="scientific">Acinetobacter oleivorans</name>
    <dbReference type="NCBI Taxonomy" id="1148157"/>
    <lineage>
        <taxon>Bacteria</taxon>
        <taxon>Pseudomonadati</taxon>
        <taxon>Pseudomonadota</taxon>
        <taxon>Gammaproteobacteria</taxon>
        <taxon>Moraxellales</taxon>
        <taxon>Moraxellaceae</taxon>
        <taxon>Acinetobacter</taxon>
    </lineage>
</organism>
<dbReference type="EMBL" id="JHQK01000008">
    <property type="protein sequence ID" value="KHN66791.1"/>
    <property type="molecule type" value="Genomic_DNA"/>
</dbReference>
<name>A0A0B2U7A4_9GAMM</name>
<evidence type="ECO:0000256" key="2">
    <source>
        <dbReference type="SAM" id="Phobius"/>
    </source>
</evidence>
<protein>
    <recommendedName>
        <fullName evidence="5">Sugar porter family MFS transporter</fullName>
    </recommendedName>
</protein>
<sequence length="85" mass="9697">MSDKNSSESAALGWKFVLIVGVLSAIFLGFFYLAMSNEPDYMPGAQRKAQQEQMQQKTEKTTDQQTQHSDDMPEMDIKEHQHSTQ</sequence>
<keyword evidence="2" id="KW-0812">Transmembrane</keyword>